<feature type="transmembrane region" description="Helical" evidence="1">
    <location>
        <begin position="6"/>
        <end position="26"/>
    </location>
</feature>
<dbReference type="AlphaFoldDB" id="M0M9X2"/>
<gene>
    <name evidence="2" type="ORF">C448_11451</name>
</gene>
<reference evidence="2 3" key="1">
    <citation type="journal article" date="2014" name="PLoS Genet.">
        <title>Phylogenetically driven sequencing of extremely halophilic archaea reveals strategies for static and dynamic osmo-response.</title>
        <authorList>
            <person name="Becker E.A."/>
            <person name="Seitzer P.M."/>
            <person name="Tritt A."/>
            <person name="Larsen D."/>
            <person name="Krusor M."/>
            <person name="Yao A.I."/>
            <person name="Wu D."/>
            <person name="Madern D."/>
            <person name="Eisen J.A."/>
            <person name="Darling A.E."/>
            <person name="Facciotti M.T."/>
        </authorList>
    </citation>
    <scope>NUCLEOTIDE SEQUENCE [LARGE SCALE GENOMIC DNA]</scope>
    <source>
        <strain evidence="2 3">DSM 1307</strain>
    </source>
</reference>
<organism evidence="2 3">
    <name type="scientific">Halococcus morrhuae DSM 1307</name>
    <dbReference type="NCBI Taxonomy" id="931277"/>
    <lineage>
        <taxon>Archaea</taxon>
        <taxon>Methanobacteriati</taxon>
        <taxon>Methanobacteriota</taxon>
        <taxon>Stenosarchaea group</taxon>
        <taxon>Halobacteria</taxon>
        <taxon>Halobacteriales</taxon>
        <taxon>Halococcaceae</taxon>
        <taxon>Halococcus</taxon>
    </lineage>
</organism>
<feature type="transmembrane region" description="Helical" evidence="1">
    <location>
        <begin position="66"/>
        <end position="87"/>
    </location>
</feature>
<dbReference type="EMBL" id="AOMC01000135">
    <property type="protein sequence ID" value="EMA42143.1"/>
    <property type="molecule type" value="Genomic_DNA"/>
</dbReference>
<dbReference type="PATRIC" id="fig|931277.6.peg.2239"/>
<keyword evidence="1" id="KW-0812">Transmembrane</keyword>
<keyword evidence="1" id="KW-0472">Membrane</keyword>
<proteinExistence type="predicted"/>
<dbReference type="Proteomes" id="UP000011568">
    <property type="component" value="Unassembled WGS sequence"/>
</dbReference>
<sequence>MEVELLYPACLFGVGSLIFIQSLAELLVRRRLWLGMGLLVGSLSLLLGVGIDALGLGSDTGTVEPASVVLVTIAFVLVLGGTVGRFVDYSRA</sequence>
<protein>
    <submittedName>
        <fullName evidence="2">Uncharacterized protein</fullName>
    </submittedName>
</protein>
<accession>M0M9X2</accession>
<keyword evidence="3" id="KW-1185">Reference proteome</keyword>
<dbReference type="RefSeq" id="WP_004054913.1">
    <property type="nucleotide sequence ID" value="NZ_AOMC01000135.1"/>
</dbReference>
<evidence type="ECO:0000256" key="1">
    <source>
        <dbReference type="SAM" id="Phobius"/>
    </source>
</evidence>
<comment type="caution">
    <text evidence="2">The sequence shown here is derived from an EMBL/GenBank/DDBJ whole genome shotgun (WGS) entry which is preliminary data.</text>
</comment>
<evidence type="ECO:0000313" key="3">
    <source>
        <dbReference type="Proteomes" id="UP000011568"/>
    </source>
</evidence>
<feature type="transmembrane region" description="Helical" evidence="1">
    <location>
        <begin position="33"/>
        <end position="54"/>
    </location>
</feature>
<name>M0M9X2_HALMO</name>
<keyword evidence="1" id="KW-1133">Transmembrane helix</keyword>
<evidence type="ECO:0000313" key="2">
    <source>
        <dbReference type="EMBL" id="EMA42143.1"/>
    </source>
</evidence>